<gene>
    <name evidence="1" type="ORF">WQ57_01610</name>
</gene>
<sequence length="70" mass="7976">MEKRIKIEIAQDGTIKAETIGIKGKNCLPYISMLENLLSAETVDSAYTHEYHEASIESKQQQVHDTLRKE</sequence>
<dbReference type="Proteomes" id="UP000034166">
    <property type="component" value="Unassembled WGS sequence"/>
</dbReference>
<dbReference type="RefSeq" id="WP_046521933.1">
    <property type="nucleotide sequence ID" value="NZ_LAYY01000001.1"/>
</dbReference>
<dbReference type="AlphaFoldDB" id="A0A0M2T407"/>
<dbReference type="Pfam" id="PF11211">
    <property type="entry name" value="DUF2997"/>
    <property type="match status" value="1"/>
</dbReference>
<dbReference type="InterPro" id="IPR021375">
    <property type="entry name" value="DUF2997"/>
</dbReference>
<organism evidence="1 2">
    <name type="scientific">Mesobacillus campisalis</name>
    <dbReference type="NCBI Taxonomy" id="1408103"/>
    <lineage>
        <taxon>Bacteria</taxon>
        <taxon>Bacillati</taxon>
        <taxon>Bacillota</taxon>
        <taxon>Bacilli</taxon>
        <taxon>Bacillales</taxon>
        <taxon>Bacillaceae</taxon>
        <taxon>Mesobacillus</taxon>
    </lineage>
</organism>
<dbReference type="EMBL" id="LAYY01000001">
    <property type="protein sequence ID" value="KKK39992.1"/>
    <property type="molecule type" value="Genomic_DNA"/>
</dbReference>
<comment type="caution">
    <text evidence="1">The sequence shown here is derived from an EMBL/GenBank/DDBJ whole genome shotgun (WGS) entry which is preliminary data.</text>
</comment>
<keyword evidence="2" id="KW-1185">Reference proteome</keyword>
<dbReference type="PATRIC" id="fig|1408103.3.peg.357"/>
<accession>A0A0M2T407</accession>
<evidence type="ECO:0008006" key="3">
    <source>
        <dbReference type="Google" id="ProtNLM"/>
    </source>
</evidence>
<evidence type="ECO:0000313" key="2">
    <source>
        <dbReference type="Proteomes" id="UP000034166"/>
    </source>
</evidence>
<dbReference type="OrthoDB" id="7067000at2"/>
<protein>
    <recommendedName>
        <fullName evidence="3">DUF2997 domain-containing protein</fullName>
    </recommendedName>
</protein>
<name>A0A0M2T407_9BACI</name>
<proteinExistence type="predicted"/>
<reference evidence="1 2" key="1">
    <citation type="submission" date="2015-04" db="EMBL/GenBank/DDBJ databases">
        <title>Taxonomic description and genome sequence of Bacillus campisalis sp. nov., a novel member of the genus Bacillus isolated from solar saltern.</title>
        <authorList>
            <person name="Mathan Kumar R."/>
            <person name="Kaur G."/>
            <person name="Kumar A."/>
            <person name="Singh N.K."/>
            <person name="Kaur N."/>
            <person name="Kumar N."/>
            <person name="Mayilraj S."/>
        </authorList>
    </citation>
    <scope>NUCLEOTIDE SEQUENCE [LARGE SCALE GENOMIC DNA]</scope>
    <source>
        <strain evidence="1 2">SA2-6</strain>
    </source>
</reference>
<evidence type="ECO:0000313" key="1">
    <source>
        <dbReference type="EMBL" id="KKK39992.1"/>
    </source>
</evidence>